<proteinExistence type="predicted"/>
<gene>
    <name evidence="5" type="ORF">E7747_04975</name>
</gene>
<dbReference type="InterPro" id="IPR015422">
    <property type="entry name" value="PyrdxlP-dep_Trfase_small"/>
</dbReference>
<feature type="domain" description="Aminotransferase class I/classII large" evidence="4">
    <location>
        <begin position="33"/>
        <end position="372"/>
    </location>
</feature>
<dbReference type="KEGG" id="ddb:E7747_04975"/>
<evidence type="ECO:0000313" key="6">
    <source>
        <dbReference type="Proteomes" id="UP000297149"/>
    </source>
</evidence>
<name>A0A4P7W1D7_9BACT</name>
<dbReference type="InterPro" id="IPR015421">
    <property type="entry name" value="PyrdxlP-dep_Trfase_major"/>
</dbReference>
<evidence type="ECO:0000256" key="3">
    <source>
        <dbReference type="ARBA" id="ARBA00022898"/>
    </source>
</evidence>
<dbReference type="Pfam" id="PF00155">
    <property type="entry name" value="Aminotran_1_2"/>
    <property type="match status" value="1"/>
</dbReference>
<dbReference type="SUPFAM" id="SSF53383">
    <property type="entry name" value="PLP-dependent transferases"/>
    <property type="match status" value="1"/>
</dbReference>
<accession>A0A4P7W1D7</accession>
<evidence type="ECO:0000313" key="5">
    <source>
        <dbReference type="EMBL" id="QCD41693.1"/>
    </source>
</evidence>
<dbReference type="PANTHER" id="PTHR13693:SF100">
    <property type="entry name" value="8-AMINO-7-OXONONANOATE SYNTHASE"/>
    <property type="match status" value="1"/>
</dbReference>
<dbReference type="Gene3D" id="3.40.640.10">
    <property type="entry name" value="Type I PLP-dependent aspartate aminotransferase-like (Major domain)"/>
    <property type="match status" value="1"/>
</dbReference>
<dbReference type="InterPro" id="IPR015424">
    <property type="entry name" value="PyrdxlP-dep_Trfase"/>
</dbReference>
<reference evidence="6" key="1">
    <citation type="submission" date="2019-02" db="EMBL/GenBank/DDBJ databases">
        <title>Isolation and identification of novel species under the genus Muribaculum.</title>
        <authorList>
            <person name="Miyake S."/>
            <person name="Ding Y."/>
            <person name="Low A."/>
            <person name="Soh M."/>
            <person name="Seedorf H."/>
        </authorList>
    </citation>
    <scope>NUCLEOTIDE SEQUENCE [LARGE SCALE GENOMIC DNA]</scope>
    <source>
        <strain evidence="6">H5</strain>
    </source>
</reference>
<keyword evidence="2" id="KW-0808">Transferase</keyword>
<evidence type="ECO:0000256" key="1">
    <source>
        <dbReference type="ARBA" id="ARBA00001933"/>
    </source>
</evidence>
<keyword evidence="3" id="KW-0663">Pyridoxal phosphate</keyword>
<evidence type="ECO:0000259" key="4">
    <source>
        <dbReference type="Pfam" id="PF00155"/>
    </source>
</evidence>
<dbReference type="EMBL" id="CP039396">
    <property type="protein sequence ID" value="QCD41693.1"/>
    <property type="molecule type" value="Genomic_DNA"/>
</dbReference>
<protein>
    <submittedName>
        <fullName evidence="5">8-amino-7-oxononanoate synthase</fullName>
    </submittedName>
</protein>
<dbReference type="InterPro" id="IPR004839">
    <property type="entry name" value="Aminotransferase_I/II_large"/>
</dbReference>
<dbReference type="Proteomes" id="UP000297149">
    <property type="component" value="Chromosome"/>
</dbReference>
<dbReference type="InterPro" id="IPR050087">
    <property type="entry name" value="AON_synthase_class-II"/>
</dbReference>
<evidence type="ECO:0000256" key="2">
    <source>
        <dbReference type="ARBA" id="ARBA00022679"/>
    </source>
</evidence>
<dbReference type="GO" id="GO:0008710">
    <property type="term" value="F:8-amino-7-oxononanoate synthase activity"/>
    <property type="evidence" value="ECO:0007669"/>
    <property type="project" value="TreeGrafter"/>
</dbReference>
<dbReference type="PANTHER" id="PTHR13693">
    <property type="entry name" value="CLASS II AMINOTRANSFERASE/8-AMINO-7-OXONONANOATE SYNTHASE"/>
    <property type="match status" value="1"/>
</dbReference>
<sequence>MHQVNTYSDILSRLRADGNFRSIPRELVDSDSVTDLSSNDYLGLGADRGLQDHFFSSAYNRRIPMTSSASRLLSGRQREYEDLENFLAELYGRPCLLFNSGYHANTGMIQALATGDTMIVADKLVHASIIDGITLSKSAFTRFRHNDTSHLEKILAKEAAAHERVLIVVESVYSMDGDRADIDTIVGLKEKYPNAMLYVDEAHAFGVEGPKGLGLCRGNGNFDKIDIIVGTFGKAAASAGAFCAVSPTLRDYLINRARSLIFSTSLPPMTVAWTHYMIETFLAMDEQRRHLKALGERLRQHLQPLSPGFPITASHIQPFVTGSAEKAVSLSEKLLAEGFKVLPIRTPTVPPGTERLRISLSSAMSIDCIDRFGETLAKLISS</sequence>
<dbReference type="Gene3D" id="3.90.1150.10">
    <property type="entry name" value="Aspartate Aminotransferase, domain 1"/>
    <property type="match status" value="1"/>
</dbReference>
<dbReference type="GO" id="GO:0030170">
    <property type="term" value="F:pyridoxal phosphate binding"/>
    <property type="evidence" value="ECO:0007669"/>
    <property type="project" value="InterPro"/>
</dbReference>
<dbReference type="AlphaFoldDB" id="A0A4P7W1D7"/>
<keyword evidence="6" id="KW-1185">Reference proteome</keyword>
<comment type="cofactor">
    <cofactor evidence="1">
        <name>pyridoxal 5'-phosphate</name>
        <dbReference type="ChEBI" id="CHEBI:597326"/>
    </cofactor>
</comment>
<dbReference type="GO" id="GO:0009102">
    <property type="term" value="P:biotin biosynthetic process"/>
    <property type="evidence" value="ECO:0007669"/>
    <property type="project" value="TreeGrafter"/>
</dbReference>
<organism evidence="5 6">
    <name type="scientific">Duncaniella dubosii</name>
    <dbReference type="NCBI Taxonomy" id="2518971"/>
    <lineage>
        <taxon>Bacteria</taxon>
        <taxon>Pseudomonadati</taxon>
        <taxon>Bacteroidota</taxon>
        <taxon>Bacteroidia</taxon>
        <taxon>Bacteroidales</taxon>
        <taxon>Muribaculaceae</taxon>
        <taxon>Duncaniella</taxon>
    </lineage>
</organism>